<dbReference type="Pfam" id="PF00535">
    <property type="entry name" value="Glycos_transf_2"/>
    <property type="match status" value="1"/>
</dbReference>
<dbReference type="PANTHER" id="PTHR46401">
    <property type="entry name" value="GLYCOSYLTRANSFERASE WBBK-RELATED"/>
    <property type="match status" value="1"/>
</dbReference>
<dbReference type="OrthoDB" id="9801609at2"/>
<dbReference type="CDD" id="cd03809">
    <property type="entry name" value="GT4_MtfB-like"/>
    <property type="match status" value="1"/>
</dbReference>
<proteinExistence type="predicted"/>
<dbReference type="Gene3D" id="3.90.550.10">
    <property type="entry name" value="Spore Coat Polysaccharide Biosynthesis Protein SpsA, Chain A"/>
    <property type="match status" value="1"/>
</dbReference>
<dbReference type="GO" id="GO:0009103">
    <property type="term" value="P:lipopolysaccharide biosynthetic process"/>
    <property type="evidence" value="ECO:0007669"/>
    <property type="project" value="TreeGrafter"/>
</dbReference>
<reference evidence="4 5" key="1">
    <citation type="journal article" date="2012" name="Genet. Mol. Biol.">
        <title>Analysis of 16S rRNA and mxaF genes revealing insights into Methylobacterium niche-specific plant association.</title>
        <authorList>
            <person name="Dourado M.N."/>
            <person name="Andreote F.D."/>
            <person name="Dini-Andreote F."/>
            <person name="Conti R."/>
            <person name="Araujo J.M."/>
            <person name="Araujo W.L."/>
        </authorList>
    </citation>
    <scope>NUCLEOTIDE SEQUENCE [LARGE SCALE GENOMIC DNA]</scope>
    <source>
        <strain evidence="4 5">SR1.6/6</strain>
    </source>
</reference>
<dbReference type="PANTHER" id="PTHR46401:SF2">
    <property type="entry name" value="GLYCOSYLTRANSFERASE WBBK-RELATED"/>
    <property type="match status" value="1"/>
</dbReference>
<dbReference type="Proteomes" id="UP000012488">
    <property type="component" value="Chromosome"/>
</dbReference>
<evidence type="ECO:0000259" key="3">
    <source>
        <dbReference type="Pfam" id="PF00535"/>
    </source>
</evidence>
<dbReference type="KEGG" id="mmes:MMSR116_21475"/>
<gene>
    <name evidence="4" type="ORF">MMSR116_21475</name>
</gene>
<evidence type="ECO:0000313" key="4">
    <source>
        <dbReference type="EMBL" id="QGY04189.1"/>
    </source>
</evidence>
<dbReference type="Gene3D" id="3.40.50.2000">
    <property type="entry name" value="Glycogen Phosphorylase B"/>
    <property type="match status" value="2"/>
</dbReference>
<evidence type="ECO:0000313" key="5">
    <source>
        <dbReference type="Proteomes" id="UP000012488"/>
    </source>
</evidence>
<feature type="domain" description="Glycosyl transferase family 1" evidence="2">
    <location>
        <begin position="193"/>
        <end position="340"/>
    </location>
</feature>
<dbReference type="Pfam" id="PF00534">
    <property type="entry name" value="Glycos_transf_1"/>
    <property type="match status" value="1"/>
</dbReference>
<dbReference type="InterPro" id="IPR029044">
    <property type="entry name" value="Nucleotide-diphossugar_trans"/>
</dbReference>
<keyword evidence="1 4" id="KW-0808">Transferase</keyword>
<protein>
    <submittedName>
        <fullName evidence="4">Glycosyltransferase</fullName>
    </submittedName>
</protein>
<dbReference type="GO" id="GO:0016757">
    <property type="term" value="F:glycosyltransferase activity"/>
    <property type="evidence" value="ECO:0007669"/>
    <property type="project" value="InterPro"/>
</dbReference>
<sequence length="668" mass="72597">MSTLGSFGINGRFLTQPMTGVQRYAMNVSRAMSAVLVARGETVPLLSPRDAQDPDLDGLPLLRIGGQGGQRWEQFALPRAWPDALLNFCNTAPVLKKDQVVCIHDANVFVAPESYGFAFRTFYKTLQPVLAKRAARIVTVSRFSATQIAQHLGLKVSDIVVLPNGHEHVRQWDPGQATRARSALRRDPDGVARPFVLALGSRARHKNLRLLLQLAPELAALGIDLVVAGGHAGIYAQEDLQHSDNVQSIGFVTDHDLAFLMEHALCLAFPSLTEGFGLPALEAMALGCPVVSTDRASLPEICGDAALFAPPDQPHRWMAHIRELATNCSLRAELIDRGRAQASLFTWNDTAQGYFDCMRSPKRRPSAPTPTAKPLPNVAVVIATLGRPGIVTQTLQRILDRQTHKPAAVIVSCTAVADAGEAAANPDVTIVTGRPGLAAQRNAALAALPDSIDVVAFFDDDFVPAADWLSIATRQFRDEPDLVGFTGQVIADGIKGPGLQFDEVDRLLNALQAVEPTALIDGYSPYGCNMAFRRSAIGTLRFDERLVLYGWLEDRDFGAALAAKGGRLVQCMEARGVHLGVKSGRVSGDRLGYSQVVNPLYMLRKGTMTFSQVTGQIFRNVVSNLARWPVPESFIDRRGRLRGNVKGAMDALRGRVEPERALQIRHKA</sequence>
<dbReference type="InterPro" id="IPR001296">
    <property type="entry name" value="Glyco_trans_1"/>
</dbReference>
<dbReference type="EMBL" id="CP043538">
    <property type="protein sequence ID" value="QGY04189.1"/>
    <property type="molecule type" value="Genomic_DNA"/>
</dbReference>
<reference evidence="4 5" key="2">
    <citation type="journal article" date="2013" name="Genome Announc.">
        <title>Draft Genome Sequence of Methylobacterium mesophilicum Strain SR1.6/6, Isolated from Citrus sinensis.</title>
        <authorList>
            <person name="Marinho Almeida D."/>
            <person name="Dini-Andreote F."/>
            <person name="Camargo Neves A.A."/>
            <person name="Juca Ramos R.T."/>
            <person name="Andreote F.D."/>
            <person name="Carneiro A.R."/>
            <person name="Oliveira de Souza Lima A."/>
            <person name="Caracciolo Gomes de Sa P.H."/>
            <person name="Ribeiro Barbosa M.S."/>
            <person name="Araujo W.L."/>
            <person name="Silva A."/>
        </authorList>
    </citation>
    <scope>NUCLEOTIDE SEQUENCE [LARGE SCALE GENOMIC DNA]</scope>
    <source>
        <strain evidence="4 5">SR1.6/6</strain>
    </source>
</reference>
<dbReference type="InterPro" id="IPR001173">
    <property type="entry name" value="Glyco_trans_2-like"/>
</dbReference>
<dbReference type="AlphaFoldDB" id="A0A6B9FQP5"/>
<dbReference type="RefSeq" id="WP_158169082.1">
    <property type="nucleotide sequence ID" value="NZ_CP043538.1"/>
</dbReference>
<accession>A0A6B9FQP5</accession>
<evidence type="ECO:0000259" key="2">
    <source>
        <dbReference type="Pfam" id="PF00534"/>
    </source>
</evidence>
<evidence type="ECO:0000256" key="1">
    <source>
        <dbReference type="ARBA" id="ARBA00022679"/>
    </source>
</evidence>
<name>A0A6B9FQP5_9HYPH</name>
<dbReference type="SUPFAM" id="SSF53448">
    <property type="entry name" value="Nucleotide-diphospho-sugar transferases"/>
    <property type="match status" value="1"/>
</dbReference>
<dbReference type="SUPFAM" id="SSF53756">
    <property type="entry name" value="UDP-Glycosyltransferase/glycogen phosphorylase"/>
    <property type="match status" value="1"/>
</dbReference>
<organism evidence="4 5">
    <name type="scientific">Methylobacterium mesophilicum SR1.6/6</name>
    <dbReference type="NCBI Taxonomy" id="908290"/>
    <lineage>
        <taxon>Bacteria</taxon>
        <taxon>Pseudomonadati</taxon>
        <taxon>Pseudomonadota</taxon>
        <taxon>Alphaproteobacteria</taxon>
        <taxon>Hyphomicrobiales</taxon>
        <taxon>Methylobacteriaceae</taxon>
        <taxon>Methylobacterium</taxon>
    </lineage>
</organism>
<feature type="domain" description="Glycosyltransferase 2-like" evidence="3">
    <location>
        <begin position="380"/>
        <end position="499"/>
    </location>
</feature>